<dbReference type="EMBL" id="LNYP01000023">
    <property type="protein sequence ID" value="KTD39010.1"/>
    <property type="molecule type" value="Genomic_DNA"/>
</dbReference>
<comment type="caution">
    <text evidence="2">The sequence shown here is derived from an EMBL/GenBank/DDBJ whole genome shotgun (WGS) entry which is preliminary data.</text>
</comment>
<dbReference type="Proteomes" id="UP000054858">
    <property type="component" value="Unassembled WGS sequence"/>
</dbReference>
<name>A0A0W0X373_9GAMM</name>
<feature type="compositionally biased region" description="Basic and acidic residues" evidence="1">
    <location>
        <begin position="141"/>
        <end position="150"/>
    </location>
</feature>
<evidence type="ECO:0000313" key="2">
    <source>
        <dbReference type="EMBL" id="KTD39010.1"/>
    </source>
</evidence>
<feature type="region of interest" description="Disordered" evidence="1">
    <location>
        <begin position="1"/>
        <end position="93"/>
    </location>
</feature>
<protein>
    <submittedName>
        <fullName evidence="2">Uncharacterized protein</fullName>
    </submittedName>
</protein>
<reference evidence="2 3" key="1">
    <citation type="submission" date="2015-11" db="EMBL/GenBank/DDBJ databases">
        <title>Genomic analysis of 38 Legionella species identifies large and diverse effector repertoires.</title>
        <authorList>
            <person name="Burstein D."/>
            <person name="Amaro F."/>
            <person name="Zusman T."/>
            <person name="Lifshitz Z."/>
            <person name="Cohen O."/>
            <person name="Gilbert J.A."/>
            <person name="Pupko T."/>
            <person name="Shuman H.A."/>
            <person name="Segal G."/>
        </authorList>
    </citation>
    <scope>NUCLEOTIDE SEQUENCE [LARGE SCALE GENOMIC DNA]</scope>
    <source>
        <strain evidence="2 3">Oak Ridge-10</strain>
    </source>
</reference>
<dbReference type="AlphaFoldDB" id="A0A0W0X373"/>
<dbReference type="RefSeq" id="WP_035895787.1">
    <property type="nucleotide sequence ID" value="NZ_KV441804.1"/>
</dbReference>
<feature type="compositionally biased region" description="Polar residues" evidence="1">
    <location>
        <begin position="180"/>
        <end position="195"/>
    </location>
</feature>
<gene>
    <name evidence="2" type="ORF">Loak_1131</name>
</gene>
<organism evidence="2 3">
    <name type="scientific">Legionella oakridgensis</name>
    <dbReference type="NCBI Taxonomy" id="29423"/>
    <lineage>
        <taxon>Bacteria</taxon>
        <taxon>Pseudomonadati</taxon>
        <taxon>Pseudomonadota</taxon>
        <taxon>Gammaproteobacteria</taxon>
        <taxon>Legionellales</taxon>
        <taxon>Legionellaceae</taxon>
        <taxon>Legionella</taxon>
    </lineage>
</organism>
<evidence type="ECO:0000313" key="3">
    <source>
        <dbReference type="Proteomes" id="UP000054858"/>
    </source>
</evidence>
<accession>A0A0W0X373</accession>
<feature type="region of interest" description="Disordered" evidence="1">
    <location>
        <begin position="139"/>
        <end position="204"/>
    </location>
</feature>
<proteinExistence type="predicted"/>
<evidence type="ECO:0000256" key="1">
    <source>
        <dbReference type="SAM" id="MobiDB-lite"/>
    </source>
</evidence>
<dbReference type="PATRIC" id="fig|29423.5.peg.1184"/>
<feature type="compositionally biased region" description="Polar residues" evidence="1">
    <location>
        <begin position="1"/>
        <end position="12"/>
    </location>
</feature>
<sequence length="204" mass="20807">MPGSDDVTSLTDTGGGDPAPSMTAVSDTASPQPNPAPQPNPSPQLDAASPSPQPGKKAKKEEEEDEKKEVSFEDEVEKKAKKSVVGQSAAELSGPAATMMKMAASLQETFGDVQDASMSVVKSGMGALAQKAADAYQAYKAGKDDGKEETPANLSPPANPEEPPAGLSQSSTARMDALSAESQQPSGPDVSSSDLTDAASMAPR</sequence>
<feature type="compositionally biased region" description="Pro residues" evidence="1">
    <location>
        <begin position="32"/>
        <end position="42"/>
    </location>
</feature>